<gene>
    <name evidence="1" type="ORF">PIB30_062209</name>
</gene>
<keyword evidence="2" id="KW-1185">Reference proteome</keyword>
<name>A0ABU6XJM5_9FABA</name>
<accession>A0ABU6XJM5</accession>
<protein>
    <submittedName>
        <fullName evidence="1">Uncharacterized protein</fullName>
    </submittedName>
</protein>
<reference evidence="1 2" key="1">
    <citation type="journal article" date="2023" name="Plants (Basel)">
        <title>Bridging the Gap: Combining Genomics and Transcriptomics Approaches to Understand Stylosanthes scabra, an Orphan Legume from the Brazilian Caatinga.</title>
        <authorList>
            <person name="Ferreira-Neto J.R.C."/>
            <person name="da Silva M.D."/>
            <person name="Binneck E."/>
            <person name="de Melo N.F."/>
            <person name="da Silva R.H."/>
            <person name="de Melo A.L.T.M."/>
            <person name="Pandolfi V."/>
            <person name="Bustamante F.O."/>
            <person name="Brasileiro-Vidal A.C."/>
            <person name="Benko-Iseppon A.M."/>
        </authorList>
    </citation>
    <scope>NUCLEOTIDE SEQUENCE [LARGE SCALE GENOMIC DNA]</scope>
    <source>
        <tissue evidence="1">Leaves</tissue>
    </source>
</reference>
<comment type="caution">
    <text evidence="1">The sequence shown here is derived from an EMBL/GenBank/DDBJ whole genome shotgun (WGS) entry which is preliminary data.</text>
</comment>
<dbReference type="Proteomes" id="UP001341840">
    <property type="component" value="Unassembled WGS sequence"/>
</dbReference>
<dbReference type="EMBL" id="JASCZI010212023">
    <property type="protein sequence ID" value="MED6198021.1"/>
    <property type="molecule type" value="Genomic_DNA"/>
</dbReference>
<sequence>MGECTITLEDVVMHLGVPIDGNPSDVPCCRLDHGGYAWMSHAAHVLDLLQAAVLGSEPREASHLSARYQSVLCRWRGRRGNNDYGEARLLRYRERLDLLGIDDFMWMPYNAAPIMSVVP</sequence>
<proteinExistence type="predicted"/>
<evidence type="ECO:0000313" key="2">
    <source>
        <dbReference type="Proteomes" id="UP001341840"/>
    </source>
</evidence>
<evidence type="ECO:0000313" key="1">
    <source>
        <dbReference type="EMBL" id="MED6198021.1"/>
    </source>
</evidence>
<organism evidence="1 2">
    <name type="scientific">Stylosanthes scabra</name>
    <dbReference type="NCBI Taxonomy" id="79078"/>
    <lineage>
        <taxon>Eukaryota</taxon>
        <taxon>Viridiplantae</taxon>
        <taxon>Streptophyta</taxon>
        <taxon>Embryophyta</taxon>
        <taxon>Tracheophyta</taxon>
        <taxon>Spermatophyta</taxon>
        <taxon>Magnoliopsida</taxon>
        <taxon>eudicotyledons</taxon>
        <taxon>Gunneridae</taxon>
        <taxon>Pentapetalae</taxon>
        <taxon>rosids</taxon>
        <taxon>fabids</taxon>
        <taxon>Fabales</taxon>
        <taxon>Fabaceae</taxon>
        <taxon>Papilionoideae</taxon>
        <taxon>50 kb inversion clade</taxon>
        <taxon>dalbergioids sensu lato</taxon>
        <taxon>Dalbergieae</taxon>
        <taxon>Pterocarpus clade</taxon>
        <taxon>Stylosanthes</taxon>
    </lineage>
</organism>